<evidence type="ECO:0000256" key="17">
    <source>
        <dbReference type="PROSITE-ProRule" id="PRU00169"/>
    </source>
</evidence>
<evidence type="ECO:0000256" key="12">
    <source>
        <dbReference type="ARBA" id="ARBA00023012"/>
    </source>
</evidence>
<dbReference type="Proteomes" id="UP000232638">
    <property type="component" value="Chromosome"/>
</dbReference>
<keyword evidence="12" id="KW-0902">Two-component regulatory system</keyword>
<dbReference type="SMART" id="SM00091">
    <property type="entry name" value="PAS"/>
    <property type="match status" value="2"/>
</dbReference>
<dbReference type="InterPro" id="IPR001789">
    <property type="entry name" value="Sig_transdc_resp-reg_receiver"/>
</dbReference>
<dbReference type="FunFam" id="1.10.287.130:FF:000002">
    <property type="entry name" value="Two-component osmosensing histidine kinase"/>
    <property type="match status" value="1"/>
</dbReference>
<keyword evidence="5 17" id="KW-0597">Phosphoprotein</keyword>
<dbReference type="Gene3D" id="3.30.565.10">
    <property type="entry name" value="Histidine kinase-like ATPase, C-terminal domain"/>
    <property type="match status" value="1"/>
</dbReference>
<dbReference type="Pfam" id="PF00989">
    <property type="entry name" value="PAS"/>
    <property type="match status" value="1"/>
</dbReference>
<keyword evidence="7 19" id="KW-0812">Transmembrane</keyword>
<dbReference type="InterPro" id="IPR000700">
    <property type="entry name" value="PAS-assoc_C"/>
</dbReference>
<dbReference type="Gene3D" id="1.20.120.160">
    <property type="entry name" value="HPT domain"/>
    <property type="match status" value="1"/>
</dbReference>
<dbReference type="SUPFAM" id="SSF55785">
    <property type="entry name" value="PYP-like sensor domain (PAS domain)"/>
    <property type="match status" value="3"/>
</dbReference>
<dbReference type="InterPro" id="IPR003661">
    <property type="entry name" value="HisK_dim/P_dom"/>
</dbReference>
<evidence type="ECO:0000256" key="5">
    <source>
        <dbReference type="ARBA" id="ARBA00022553"/>
    </source>
</evidence>
<dbReference type="KEGG" id="tsy:THSYN_10350"/>
<evidence type="ECO:0000256" key="13">
    <source>
        <dbReference type="ARBA" id="ARBA00023136"/>
    </source>
</evidence>
<dbReference type="InterPro" id="IPR036641">
    <property type="entry name" value="HPT_dom_sf"/>
</dbReference>
<gene>
    <name evidence="25" type="ORF">THSYN_10350</name>
</gene>
<sequence>MIAPALLGLIHNAALLLALALVLDLFIRGAGDRGSVSARLLAGGLIGAIGAAIMLAPWPLVPGLVFDTRSVLLAVSGLFFGAVPTLVAMAMTAALRLYQGGLGAPVGIGAILAAGTLGIAWRYLRPAPERLPMLEFYLFGVLVHAVVLVLMMIMLPPSAAALVLQRMVWPVLAIFPVATLFLAALMAARVRRQQRESALRQEQALLRHTQEIARLGGWEYEVATGQRHWTEEVYRIYGLGRDYDPSDTERNIAFYVPEDRPRMAAAFQRALDLGEPYDLELRLITAQGERRWVRARAEAEVRGGRVVRLFGSLLDITDRRQAEEQVRAAQAETAQLLAVSDQARAALLSLLEEQERTAQTLRESEERTRLLTEQVPVILYRASLDPGSPKLYVSPRIGDLGYTPEALTAAPELWMRLIHPDDRQPVLDALAALPQGGGALAMDYRLATRDGRWRHYHDAAQVVRDGEGRPRYLQGVMLDVTEARLAEQTLILQARRATALLDLPGAAERLDERAFMQYGLELAEGLTGSRIGFTHFVHDDQEQVEMVAWSRATLEHYCQAAYDRHYPVSEAGIWAEALRRRAPVVFNDYVGAPQEEIGRRGLPAGHAALARLVSVPVLESGLVRMIAGVGNKPEPYTDLDVETVQLLANEVWRIVRQRRDEAQLRKLAQAVEQSPESIVITDLEGRIEYVNEACERATGYARAESIGQNPRILRSGKTPASTYRALWEALTQGQPWLGEFINRRRDGSEYTEHAIITPLRRPDGSITHYVAVKEDITEKQRVAEELDGYRHHLEELVASRTLELSAARARAEAANQAKSDFLANMSHEIRTPMNAIVGLTHLLARTPVTPAQAERLRRIDGAARHLLAILNDILDLSKIEAGRLELEGCDFVLGRVLDQVRSLVAEQAAAKGLTLEVERDVAPRWLHGDPTRLRQALLNYAANAVKFTERGGVRLRARILEEAPAGLLVRCEVQDTGIGIAAEQLPRLFGAFEQADASTTRRYGGTGLGLAITRRLAQLMGGEAGAQSVPGQGSTFWFTVRLGRGQGESVDQDQEATPGGAPAARDAEEQLRRRHAGARLLLVEDNVINREVALELLCGAGLAVDTAADGREAVAMAAVSAYDLILMDVQMPLMDGLAATRAIRRLPGRSATPILAMTANAFDEDREACVEAGMDGHVAKPVDPAALFDALLQWLSEDPTTTLPAPAASLAADWPAASGRTEAAPARLGAAAPVLGGARPWSADTRRYLRTYALGHGQDMAELRRRLVAGERDQARFIVHTLRGVSGTLGATAVQHAAAALETALRTGADAAACEPLIAAVQRAYTAVAGDILAQLPQDEFTPPAATPDGAGLRDLVQRLDALLAVGDIAAGHLFRESAGALRAVLGEDLGRLTRQLDAFDYDGGRATLSAIRWPDA</sequence>
<dbReference type="NCBIfam" id="TIGR00229">
    <property type="entry name" value="sensory_box"/>
    <property type="match status" value="3"/>
</dbReference>
<dbReference type="InterPro" id="IPR036097">
    <property type="entry name" value="HisK_dim/P_sf"/>
</dbReference>
<organism evidence="25 26">
    <name type="scientific">Candidatus Thiodictyon syntrophicum</name>
    <dbReference type="NCBI Taxonomy" id="1166950"/>
    <lineage>
        <taxon>Bacteria</taxon>
        <taxon>Pseudomonadati</taxon>
        <taxon>Pseudomonadota</taxon>
        <taxon>Gammaproteobacteria</taxon>
        <taxon>Chromatiales</taxon>
        <taxon>Chromatiaceae</taxon>
        <taxon>Thiodictyon</taxon>
    </lineage>
</organism>
<dbReference type="Pfam" id="PF01627">
    <property type="entry name" value="Hpt"/>
    <property type="match status" value="1"/>
</dbReference>
<evidence type="ECO:0000256" key="15">
    <source>
        <dbReference type="ARBA" id="ARBA00068150"/>
    </source>
</evidence>
<evidence type="ECO:0000259" key="21">
    <source>
        <dbReference type="PROSITE" id="PS50110"/>
    </source>
</evidence>
<evidence type="ECO:0000256" key="10">
    <source>
        <dbReference type="ARBA" id="ARBA00022840"/>
    </source>
</evidence>
<dbReference type="PROSITE" id="PS50109">
    <property type="entry name" value="HIS_KIN"/>
    <property type="match status" value="1"/>
</dbReference>
<dbReference type="PANTHER" id="PTHR45339">
    <property type="entry name" value="HYBRID SIGNAL TRANSDUCTION HISTIDINE KINASE J"/>
    <property type="match status" value="1"/>
</dbReference>
<dbReference type="SUPFAM" id="SSF55874">
    <property type="entry name" value="ATPase domain of HSP90 chaperone/DNA topoisomerase II/histidine kinase"/>
    <property type="match status" value="1"/>
</dbReference>
<evidence type="ECO:0000256" key="11">
    <source>
        <dbReference type="ARBA" id="ARBA00022989"/>
    </source>
</evidence>
<feature type="transmembrane region" description="Helical" evidence="19">
    <location>
        <begin position="102"/>
        <end position="124"/>
    </location>
</feature>
<dbReference type="Gene3D" id="3.30.450.20">
    <property type="entry name" value="PAS domain"/>
    <property type="match status" value="3"/>
</dbReference>
<evidence type="ECO:0000256" key="18">
    <source>
        <dbReference type="SAM" id="Coils"/>
    </source>
</evidence>
<dbReference type="GO" id="GO:0006355">
    <property type="term" value="P:regulation of DNA-templated transcription"/>
    <property type="evidence" value="ECO:0007669"/>
    <property type="project" value="InterPro"/>
</dbReference>
<dbReference type="OrthoDB" id="9810730at2"/>
<evidence type="ECO:0000256" key="1">
    <source>
        <dbReference type="ARBA" id="ARBA00000085"/>
    </source>
</evidence>
<feature type="domain" description="HPt" evidence="24">
    <location>
        <begin position="1241"/>
        <end position="1335"/>
    </location>
</feature>
<dbReference type="SMART" id="SM00448">
    <property type="entry name" value="REC"/>
    <property type="match status" value="1"/>
</dbReference>
<dbReference type="EC" id="2.7.13.3" evidence="3"/>
<feature type="transmembrane region" description="Helical" evidence="19">
    <location>
        <begin position="72"/>
        <end position="95"/>
    </location>
</feature>
<dbReference type="SMART" id="SM00065">
    <property type="entry name" value="GAF"/>
    <property type="match status" value="1"/>
</dbReference>
<dbReference type="SMART" id="SM00387">
    <property type="entry name" value="HATPase_c"/>
    <property type="match status" value="1"/>
</dbReference>
<comment type="subunit">
    <text evidence="14">At low DSF concentrations, interacts with RpfF.</text>
</comment>
<dbReference type="Pfam" id="PF07694">
    <property type="entry name" value="5TM-5TMR_LYT"/>
    <property type="match status" value="1"/>
</dbReference>
<dbReference type="CDD" id="cd00130">
    <property type="entry name" value="PAS"/>
    <property type="match status" value="3"/>
</dbReference>
<dbReference type="Pfam" id="PF02518">
    <property type="entry name" value="HATPase_c"/>
    <property type="match status" value="1"/>
</dbReference>
<dbReference type="InterPro" id="IPR001610">
    <property type="entry name" value="PAC"/>
</dbReference>
<comment type="subcellular location">
    <subcellularLocation>
        <location evidence="2">Cell membrane</location>
        <topology evidence="2">Multi-pass membrane protein</topology>
    </subcellularLocation>
</comment>
<dbReference type="InterPro" id="IPR013767">
    <property type="entry name" value="PAS_fold"/>
</dbReference>
<dbReference type="SUPFAM" id="SSF55781">
    <property type="entry name" value="GAF domain-like"/>
    <property type="match status" value="1"/>
</dbReference>
<feature type="domain" description="Histidine kinase" evidence="20">
    <location>
        <begin position="824"/>
        <end position="1044"/>
    </location>
</feature>
<evidence type="ECO:0000256" key="2">
    <source>
        <dbReference type="ARBA" id="ARBA00004651"/>
    </source>
</evidence>
<evidence type="ECO:0000256" key="3">
    <source>
        <dbReference type="ARBA" id="ARBA00012438"/>
    </source>
</evidence>
<keyword evidence="8" id="KW-0547">Nucleotide-binding</keyword>
<dbReference type="Gene3D" id="3.40.50.2300">
    <property type="match status" value="1"/>
</dbReference>
<keyword evidence="26" id="KW-1185">Reference proteome</keyword>
<dbReference type="GO" id="GO:0005886">
    <property type="term" value="C:plasma membrane"/>
    <property type="evidence" value="ECO:0007669"/>
    <property type="project" value="UniProtKB-SubCell"/>
</dbReference>
<dbReference type="CDD" id="cd17546">
    <property type="entry name" value="REC_hyHK_CKI1_RcsC-like"/>
    <property type="match status" value="1"/>
</dbReference>
<feature type="domain" description="Response regulatory" evidence="21">
    <location>
        <begin position="1079"/>
        <end position="1195"/>
    </location>
</feature>
<dbReference type="GO" id="GO:0071555">
    <property type="term" value="P:cell wall organization"/>
    <property type="evidence" value="ECO:0007669"/>
    <property type="project" value="InterPro"/>
</dbReference>
<feature type="modified residue" description="4-aspartylphosphate" evidence="17">
    <location>
        <position position="1128"/>
    </location>
</feature>
<dbReference type="InterPro" id="IPR011006">
    <property type="entry name" value="CheY-like_superfamily"/>
</dbReference>
<dbReference type="FunFam" id="3.30.565.10:FF:000010">
    <property type="entry name" value="Sensor histidine kinase RcsC"/>
    <property type="match status" value="1"/>
</dbReference>
<dbReference type="SUPFAM" id="SSF52172">
    <property type="entry name" value="CheY-like"/>
    <property type="match status" value="1"/>
</dbReference>
<dbReference type="PROSITE" id="PS50113">
    <property type="entry name" value="PAC"/>
    <property type="match status" value="3"/>
</dbReference>
<dbReference type="Pfam" id="PF08447">
    <property type="entry name" value="PAS_3"/>
    <property type="match status" value="2"/>
</dbReference>
<evidence type="ECO:0000256" key="16">
    <source>
        <dbReference type="PROSITE-ProRule" id="PRU00110"/>
    </source>
</evidence>
<dbReference type="RefSeq" id="WP_100919087.1">
    <property type="nucleotide sequence ID" value="NZ_CP020370.1"/>
</dbReference>
<evidence type="ECO:0000313" key="25">
    <source>
        <dbReference type="EMBL" id="AUB81313.1"/>
    </source>
</evidence>
<dbReference type="InterPro" id="IPR004358">
    <property type="entry name" value="Sig_transdc_His_kin-like_C"/>
</dbReference>
<evidence type="ECO:0000313" key="26">
    <source>
        <dbReference type="Proteomes" id="UP000232638"/>
    </source>
</evidence>
<dbReference type="PANTHER" id="PTHR45339:SF3">
    <property type="entry name" value="HISTIDINE KINASE"/>
    <property type="match status" value="1"/>
</dbReference>
<protein>
    <recommendedName>
        <fullName evidence="15">Sensory/regulatory protein RpfC</fullName>
        <ecNumber evidence="3">2.7.13.3</ecNumber>
    </recommendedName>
</protein>
<evidence type="ECO:0000256" key="8">
    <source>
        <dbReference type="ARBA" id="ARBA00022741"/>
    </source>
</evidence>
<dbReference type="SUPFAM" id="SSF47226">
    <property type="entry name" value="Histidine-containing phosphotransfer domain, HPT domain"/>
    <property type="match status" value="1"/>
</dbReference>
<reference evidence="25 26" key="1">
    <citation type="submission" date="2017-03" db="EMBL/GenBank/DDBJ databases">
        <title>Complete genome sequence of Candidatus 'Thiodictyon syntrophicum' sp. nov. strain Cad16T, a photolithoautotroph purple sulfur bacterium isolated from an alpine meromictic lake.</title>
        <authorList>
            <person name="Luedin S.M."/>
            <person name="Pothier J.F."/>
            <person name="Danza F."/>
            <person name="Storelli N."/>
            <person name="Wittwer M."/>
            <person name="Tonolla M."/>
        </authorList>
    </citation>
    <scope>NUCLEOTIDE SEQUENCE [LARGE SCALE GENOMIC DNA]</scope>
    <source>
        <strain evidence="25 26">Cad16T</strain>
    </source>
</reference>
<dbReference type="GO" id="GO:0005524">
    <property type="term" value="F:ATP binding"/>
    <property type="evidence" value="ECO:0007669"/>
    <property type="project" value="UniProtKB-KW"/>
</dbReference>
<evidence type="ECO:0000256" key="9">
    <source>
        <dbReference type="ARBA" id="ARBA00022777"/>
    </source>
</evidence>
<feature type="domain" description="PAC" evidence="23">
    <location>
        <begin position="440"/>
        <end position="492"/>
    </location>
</feature>
<dbReference type="PRINTS" id="PR00344">
    <property type="entry name" value="BCTRLSENSOR"/>
</dbReference>
<feature type="transmembrane region" description="Helical" evidence="19">
    <location>
        <begin position="6"/>
        <end position="27"/>
    </location>
</feature>
<keyword evidence="11 19" id="KW-1133">Transmembrane helix</keyword>
<dbReference type="PROSITE" id="PS50110">
    <property type="entry name" value="RESPONSE_REGULATORY"/>
    <property type="match status" value="1"/>
</dbReference>
<dbReference type="PROSITE" id="PS50894">
    <property type="entry name" value="HPT"/>
    <property type="match status" value="1"/>
</dbReference>
<evidence type="ECO:0000259" key="20">
    <source>
        <dbReference type="PROSITE" id="PS50109"/>
    </source>
</evidence>
<keyword evidence="13 19" id="KW-0472">Membrane</keyword>
<evidence type="ECO:0000256" key="4">
    <source>
        <dbReference type="ARBA" id="ARBA00022475"/>
    </source>
</evidence>
<keyword evidence="4" id="KW-1003">Cell membrane</keyword>
<name>A0A2K8U6W4_9GAMM</name>
<dbReference type="GO" id="GO:0000155">
    <property type="term" value="F:phosphorelay sensor kinase activity"/>
    <property type="evidence" value="ECO:0007669"/>
    <property type="project" value="InterPro"/>
</dbReference>
<dbReference type="Pfam" id="PF00512">
    <property type="entry name" value="HisKA"/>
    <property type="match status" value="1"/>
</dbReference>
<dbReference type="InterPro" id="IPR036890">
    <property type="entry name" value="HATPase_C_sf"/>
</dbReference>
<dbReference type="InterPro" id="IPR013655">
    <property type="entry name" value="PAS_fold_3"/>
</dbReference>
<dbReference type="Pfam" id="PF00072">
    <property type="entry name" value="Response_reg"/>
    <property type="match status" value="1"/>
</dbReference>
<dbReference type="InterPro" id="IPR011620">
    <property type="entry name" value="Sig_transdc_His_kinase_LytS_TM"/>
</dbReference>
<dbReference type="SMART" id="SM00086">
    <property type="entry name" value="PAC"/>
    <property type="match status" value="3"/>
</dbReference>
<evidence type="ECO:0000256" key="14">
    <source>
        <dbReference type="ARBA" id="ARBA00064003"/>
    </source>
</evidence>
<keyword evidence="18" id="KW-0175">Coiled coil</keyword>
<feature type="transmembrane region" description="Helical" evidence="19">
    <location>
        <begin position="136"/>
        <end position="155"/>
    </location>
</feature>
<feature type="coiled-coil region" evidence="18">
    <location>
        <begin position="319"/>
        <end position="364"/>
    </location>
</feature>
<comment type="catalytic activity">
    <reaction evidence="1">
        <text>ATP + protein L-histidine = ADP + protein N-phospho-L-histidine.</text>
        <dbReference type="EC" id="2.7.13.3"/>
    </reaction>
</comment>
<keyword evidence="9" id="KW-0418">Kinase</keyword>
<feature type="domain" description="PAS" evidence="22">
    <location>
        <begin position="663"/>
        <end position="709"/>
    </location>
</feature>
<dbReference type="SMART" id="SM00388">
    <property type="entry name" value="HisKA"/>
    <property type="match status" value="1"/>
</dbReference>
<evidence type="ECO:0000259" key="22">
    <source>
        <dbReference type="PROSITE" id="PS50112"/>
    </source>
</evidence>
<evidence type="ECO:0000256" key="19">
    <source>
        <dbReference type="SAM" id="Phobius"/>
    </source>
</evidence>
<dbReference type="PROSITE" id="PS50112">
    <property type="entry name" value="PAS"/>
    <property type="match status" value="1"/>
</dbReference>
<dbReference type="InterPro" id="IPR005467">
    <property type="entry name" value="His_kinase_dom"/>
</dbReference>
<dbReference type="InterPro" id="IPR008207">
    <property type="entry name" value="Sig_transdc_His_kin_Hpt_dom"/>
</dbReference>
<dbReference type="InterPro" id="IPR000014">
    <property type="entry name" value="PAS"/>
</dbReference>
<dbReference type="CDD" id="cd16922">
    <property type="entry name" value="HATPase_EvgS-ArcB-TorS-like"/>
    <property type="match status" value="1"/>
</dbReference>
<accession>A0A2K8U6W4</accession>
<keyword evidence="10" id="KW-0067">ATP-binding</keyword>
<dbReference type="Pfam" id="PF13185">
    <property type="entry name" value="GAF_2"/>
    <property type="match status" value="1"/>
</dbReference>
<feature type="domain" description="PAC" evidence="23">
    <location>
        <begin position="734"/>
        <end position="788"/>
    </location>
</feature>
<dbReference type="CDD" id="cd00082">
    <property type="entry name" value="HisKA"/>
    <property type="match status" value="1"/>
</dbReference>
<feature type="transmembrane region" description="Helical" evidence="19">
    <location>
        <begin position="167"/>
        <end position="188"/>
    </location>
</feature>
<keyword evidence="6" id="KW-0808">Transferase</keyword>
<dbReference type="EMBL" id="CP020370">
    <property type="protein sequence ID" value="AUB81313.1"/>
    <property type="molecule type" value="Genomic_DNA"/>
</dbReference>
<dbReference type="InterPro" id="IPR003018">
    <property type="entry name" value="GAF"/>
</dbReference>
<dbReference type="Gene3D" id="1.10.287.130">
    <property type="match status" value="1"/>
</dbReference>
<evidence type="ECO:0000259" key="24">
    <source>
        <dbReference type="PROSITE" id="PS50894"/>
    </source>
</evidence>
<feature type="transmembrane region" description="Helical" evidence="19">
    <location>
        <begin position="39"/>
        <end position="60"/>
    </location>
</feature>
<feature type="modified residue" description="Phosphohistidine" evidence="16">
    <location>
        <position position="1280"/>
    </location>
</feature>
<evidence type="ECO:0000259" key="23">
    <source>
        <dbReference type="PROSITE" id="PS50113"/>
    </source>
</evidence>
<dbReference type="InterPro" id="IPR035965">
    <property type="entry name" value="PAS-like_dom_sf"/>
</dbReference>
<dbReference type="InterPro" id="IPR003594">
    <property type="entry name" value="HATPase_dom"/>
</dbReference>
<feature type="domain" description="PAC" evidence="23">
    <location>
        <begin position="277"/>
        <end position="328"/>
    </location>
</feature>
<dbReference type="Gene3D" id="2.10.70.100">
    <property type="match status" value="1"/>
</dbReference>
<evidence type="ECO:0000256" key="7">
    <source>
        <dbReference type="ARBA" id="ARBA00022692"/>
    </source>
</evidence>
<proteinExistence type="predicted"/>
<dbReference type="SUPFAM" id="SSF47384">
    <property type="entry name" value="Homodimeric domain of signal transducing histidine kinase"/>
    <property type="match status" value="1"/>
</dbReference>
<evidence type="ECO:0000256" key="6">
    <source>
        <dbReference type="ARBA" id="ARBA00022679"/>
    </source>
</evidence>